<dbReference type="HAMAP" id="MF_00150">
    <property type="entry name" value="ArgC_type1"/>
    <property type="match status" value="1"/>
</dbReference>
<dbReference type="PANTHER" id="PTHR32338:SF10">
    <property type="entry name" value="N-ACETYL-GAMMA-GLUTAMYL-PHOSPHATE REDUCTASE, CHLOROPLASTIC-RELATED"/>
    <property type="match status" value="1"/>
</dbReference>
<dbReference type="SUPFAM" id="SSF55347">
    <property type="entry name" value="Glyceraldehyde-3-phosphate dehydrogenase-like, C-terminal domain"/>
    <property type="match status" value="1"/>
</dbReference>
<dbReference type="FunFam" id="3.30.360.10:FF:000014">
    <property type="entry name" value="N-acetyl-gamma-glutamyl-phosphate reductase"/>
    <property type="match status" value="1"/>
</dbReference>
<dbReference type="Proteomes" id="UP000037558">
    <property type="component" value="Unassembled WGS sequence"/>
</dbReference>
<dbReference type="InterPro" id="IPR023013">
    <property type="entry name" value="AGPR_AS"/>
</dbReference>
<dbReference type="Gene3D" id="3.30.360.10">
    <property type="entry name" value="Dihydrodipicolinate Reductase, domain 2"/>
    <property type="match status" value="1"/>
</dbReference>
<dbReference type="PATRIC" id="fig|284581.3.peg.336"/>
<comment type="function">
    <text evidence="7">Catalyzes the NADPH-dependent reduction of N-acetyl-5-glutamyl phosphate to yield N-acetyl-L-glutamate 5-semialdehyde.</text>
</comment>
<dbReference type="InterPro" id="IPR058924">
    <property type="entry name" value="AGPR_dimerisation_dom"/>
</dbReference>
<evidence type="ECO:0000256" key="5">
    <source>
        <dbReference type="ARBA" id="ARBA00023002"/>
    </source>
</evidence>
<evidence type="ECO:0000256" key="1">
    <source>
        <dbReference type="ARBA" id="ARBA00004862"/>
    </source>
</evidence>
<dbReference type="CDD" id="cd23934">
    <property type="entry name" value="AGPR_1_C"/>
    <property type="match status" value="1"/>
</dbReference>
<dbReference type="RefSeq" id="WP_053400078.1">
    <property type="nucleotide sequence ID" value="NZ_LILC01000002.1"/>
</dbReference>
<dbReference type="GO" id="GO:0070401">
    <property type="term" value="F:NADP+ binding"/>
    <property type="evidence" value="ECO:0007669"/>
    <property type="project" value="InterPro"/>
</dbReference>
<dbReference type="InterPro" id="IPR050085">
    <property type="entry name" value="AGPR"/>
</dbReference>
<dbReference type="CDD" id="cd17895">
    <property type="entry name" value="AGPR_1_N"/>
    <property type="match status" value="1"/>
</dbReference>
<comment type="caution">
    <text evidence="10">The sequence shown here is derived from an EMBL/GenBank/DDBJ whole genome shotgun (WGS) entry which is preliminary data.</text>
</comment>
<evidence type="ECO:0000256" key="6">
    <source>
        <dbReference type="ARBA" id="ARBA00050557"/>
    </source>
</evidence>
<evidence type="ECO:0000256" key="2">
    <source>
        <dbReference type="ARBA" id="ARBA00022571"/>
    </source>
</evidence>
<dbReference type="OrthoDB" id="9801289at2"/>
<keyword evidence="11" id="KW-1185">Reference proteome</keyword>
<protein>
    <recommendedName>
        <fullName evidence="7">N-acetyl-gamma-glutamyl-phosphate reductase</fullName>
        <shortName evidence="7">AGPR</shortName>
        <ecNumber evidence="7">1.2.1.38</ecNumber>
    </recommendedName>
    <alternativeName>
        <fullName evidence="7">N-acetyl-glutamate semialdehyde dehydrogenase</fullName>
        <shortName evidence="7">NAGSA dehydrogenase</shortName>
    </alternativeName>
</protein>
<accession>A0A0M0LJ01</accession>
<dbReference type="Gene3D" id="3.40.50.720">
    <property type="entry name" value="NAD(P)-binding Rossmann-like Domain"/>
    <property type="match status" value="1"/>
</dbReference>
<feature type="domain" description="Semialdehyde dehydrogenase NAD-binding" evidence="9">
    <location>
        <begin position="2"/>
        <end position="140"/>
    </location>
</feature>
<proteinExistence type="inferred from homology"/>
<organism evidence="10 11">
    <name type="scientific">Priestia koreensis</name>
    <dbReference type="NCBI Taxonomy" id="284581"/>
    <lineage>
        <taxon>Bacteria</taxon>
        <taxon>Bacillati</taxon>
        <taxon>Bacillota</taxon>
        <taxon>Bacilli</taxon>
        <taxon>Bacillales</taxon>
        <taxon>Bacillaceae</taxon>
        <taxon>Priestia</taxon>
    </lineage>
</organism>
<dbReference type="InterPro" id="IPR036291">
    <property type="entry name" value="NAD(P)-bd_dom_sf"/>
</dbReference>
<dbReference type="EMBL" id="LILC01000002">
    <property type="protein sequence ID" value="KOO50902.1"/>
    <property type="molecule type" value="Genomic_DNA"/>
</dbReference>
<feature type="active site" evidence="7 8">
    <location>
        <position position="148"/>
    </location>
</feature>
<comment type="pathway">
    <text evidence="1 7">Amino-acid biosynthesis; L-arginine biosynthesis; N(2)-acetyl-L-ornithine from L-glutamate: step 3/4.</text>
</comment>
<name>A0A0M0LJ01_9BACI</name>
<dbReference type="NCBIfam" id="TIGR01850">
    <property type="entry name" value="argC"/>
    <property type="match status" value="1"/>
</dbReference>
<evidence type="ECO:0000256" key="7">
    <source>
        <dbReference type="HAMAP-Rule" id="MF_00150"/>
    </source>
</evidence>
<dbReference type="Pfam" id="PF22698">
    <property type="entry name" value="Semialdhyde_dhC_1"/>
    <property type="match status" value="1"/>
</dbReference>
<dbReference type="UniPathway" id="UPA00068">
    <property type="reaction ID" value="UER00108"/>
</dbReference>
<dbReference type="GO" id="GO:0051287">
    <property type="term" value="F:NAD binding"/>
    <property type="evidence" value="ECO:0007669"/>
    <property type="project" value="InterPro"/>
</dbReference>
<dbReference type="InterPro" id="IPR000534">
    <property type="entry name" value="Semialdehyde_DH_NAD-bd"/>
</dbReference>
<comment type="catalytic activity">
    <reaction evidence="6 7">
        <text>N-acetyl-L-glutamate 5-semialdehyde + phosphate + NADP(+) = N-acetyl-L-glutamyl 5-phosphate + NADPH + H(+)</text>
        <dbReference type="Rhea" id="RHEA:21588"/>
        <dbReference type="ChEBI" id="CHEBI:15378"/>
        <dbReference type="ChEBI" id="CHEBI:29123"/>
        <dbReference type="ChEBI" id="CHEBI:43474"/>
        <dbReference type="ChEBI" id="CHEBI:57783"/>
        <dbReference type="ChEBI" id="CHEBI:57936"/>
        <dbReference type="ChEBI" id="CHEBI:58349"/>
        <dbReference type="EC" id="1.2.1.38"/>
    </reaction>
</comment>
<comment type="similarity">
    <text evidence="7">Belongs to the NAGSA dehydrogenase family. Type 1 subfamily.</text>
</comment>
<comment type="subcellular location">
    <subcellularLocation>
        <location evidence="7">Cytoplasm</location>
    </subcellularLocation>
</comment>
<evidence type="ECO:0000256" key="8">
    <source>
        <dbReference type="PROSITE-ProRule" id="PRU10010"/>
    </source>
</evidence>
<keyword evidence="4 7" id="KW-0521">NADP</keyword>
<dbReference type="AlphaFoldDB" id="A0A0M0LJ01"/>
<dbReference type="GO" id="GO:0003942">
    <property type="term" value="F:N-acetyl-gamma-glutamyl-phosphate reductase activity"/>
    <property type="evidence" value="ECO:0007669"/>
    <property type="project" value="UniProtKB-UniRule"/>
</dbReference>
<dbReference type="PROSITE" id="PS01224">
    <property type="entry name" value="ARGC"/>
    <property type="match status" value="1"/>
</dbReference>
<evidence type="ECO:0000256" key="4">
    <source>
        <dbReference type="ARBA" id="ARBA00022857"/>
    </source>
</evidence>
<keyword evidence="2 7" id="KW-0055">Arginine biosynthesis</keyword>
<evidence type="ECO:0000313" key="11">
    <source>
        <dbReference type="Proteomes" id="UP000037558"/>
    </source>
</evidence>
<dbReference type="PANTHER" id="PTHR32338">
    <property type="entry name" value="N-ACETYL-GAMMA-GLUTAMYL-PHOSPHATE REDUCTASE, CHLOROPLASTIC-RELATED-RELATED"/>
    <property type="match status" value="1"/>
</dbReference>
<reference evidence="11" key="1">
    <citation type="submission" date="2015-08" db="EMBL/GenBank/DDBJ databases">
        <title>Fjat-14210 dsm16467.</title>
        <authorList>
            <person name="Liu B."/>
            <person name="Wang J."/>
            <person name="Zhu Y."/>
            <person name="Liu G."/>
            <person name="Chen Q."/>
            <person name="Chen Z."/>
            <person name="Lan J."/>
            <person name="Che J."/>
            <person name="Ge C."/>
            <person name="Shi H."/>
            <person name="Pan Z."/>
            <person name="Liu X."/>
        </authorList>
    </citation>
    <scope>NUCLEOTIDE SEQUENCE [LARGE SCALE GENOMIC DNA]</scope>
    <source>
        <strain evidence="11">DSM 16467</strain>
    </source>
</reference>
<keyword evidence="7" id="KW-0963">Cytoplasm</keyword>
<keyword evidence="3 7" id="KW-0028">Amino-acid biosynthesis</keyword>
<dbReference type="GO" id="GO:0006526">
    <property type="term" value="P:L-arginine biosynthetic process"/>
    <property type="evidence" value="ECO:0007669"/>
    <property type="project" value="UniProtKB-UniRule"/>
</dbReference>
<dbReference type="SMART" id="SM00859">
    <property type="entry name" value="Semialdhyde_dh"/>
    <property type="match status" value="1"/>
</dbReference>
<gene>
    <name evidence="7" type="primary">argC</name>
    <name evidence="10" type="ORF">AMD01_00475</name>
</gene>
<dbReference type="InterPro" id="IPR000706">
    <property type="entry name" value="AGPR_type-1"/>
</dbReference>
<dbReference type="Pfam" id="PF01118">
    <property type="entry name" value="Semialdhyde_dh"/>
    <property type="match status" value="1"/>
</dbReference>
<dbReference type="EC" id="1.2.1.38" evidence="7"/>
<dbReference type="GO" id="GO:0005737">
    <property type="term" value="C:cytoplasm"/>
    <property type="evidence" value="ECO:0007669"/>
    <property type="project" value="UniProtKB-SubCell"/>
</dbReference>
<sequence length="344" mass="38166">MNVGIIGATGYGGVELIRLLENHPAFHVKEVYSSSQEGEELSNSYPHLVHKNLVLKSIDPIEIKKEVDLVFASTPSGVSSKLIPSLIDAGIKVVDLSGDFRLKDKSLYEKWYKKEGADADYLSKATYGLSEWFQEDIQNSDFVSNPGCYSTATLLGLAPLMVEGIIDESSIIVDGKSGVSGAGRSHSPLTHFSEMNENLKIYKVNEHQHIPEIEQTLSCWSGQVKPITFSTHLVPMTRGIMTTIYATIKEDCETEHIHKKFTKHYEDCKFVRVREKGTFPFTKDVVGSNYCDIGISYDERTRRITVVSVIDNLVKGASGQAIQNANLMMGLEEDAGLKIVPIYP</sequence>
<evidence type="ECO:0000313" key="10">
    <source>
        <dbReference type="EMBL" id="KOO50902.1"/>
    </source>
</evidence>
<dbReference type="SUPFAM" id="SSF51735">
    <property type="entry name" value="NAD(P)-binding Rossmann-fold domains"/>
    <property type="match status" value="1"/>
</dbReference>
<keyword evidence="5 7" id="KW-0560">Oxidoreductase</keyword>
<dbReference type="STRING" id="284581.AMD01_00475"/>
<evidence type="ECO:0000259" key="9">
    <source>
        <dbReference type="SMART" id="SM00859"/>
    </source>
</evidence>
<evidence type="ECO:0000256" key="3">
    <source>
        <dbReference type="ARBA" id="ARBA00022605"/>
    </source>
</evidence>